<sequence>MAIAELVKYVLEHATRTNNIKLLLAFSAFFLYKYRSHAVGTRRRDDLKTPKGAVPFLGHMPLLASIPGTKLYDFFEKNYNELGPVWSISLPFIGRMVQGDSPELVEHVLKHNFWAYEKGPILKNCLSDLLGNGIFSSDGPAWKWQRKMASHIFNVRAFREYTSDIFVIEAQKMLAYLGKAADEGTPIDFHALMLHFTLDSFGAVSFGESFGCMDDIEHDVDYAVAFDDLTAITSDRLMDPIWRIRERLTSVGKKVIDERKLVRDHALRIIEKRRAEGYHKPKKDLLQLFMEAKDDEGNALTDDLLVDVILNFTIAGRDTTAQALSWMFYLINRDGTDKNIMKTLIQEVDDVLGDKLPTYESHKQQKYADACFHEALRIFPAVPRNLKLCVQDDVLPDGTKIYAGEWFTWSSYVMGRSEAIWGPDAREYKPSRWLQGEKFSQGKFSSFHAGPRVCLGMNFAILEGLTVIGMILQKFELTLVDSAKLPPYGVSVTMPMLEGLPMNVTRRKTAVAI</sequence>
<dbReference type="PRINTS" id="PR00463">
    <property type="entry name" value="EP450I"/>
</dbReference>
<protein>
    <recommendedName>
        <fullName evidence="9">Cytochrome P450</fullName>
    </recommendedName>
</protein>
<dbReference type="GO" id="GO:0004497">
    <property type="term" value="F:monooxygenase activity"/>
    <property type="evidence" value="ECO:0007669"/>
    <property type="project" value="UniProtKB-KW"/>
</dbReference>
<comment type="caution">
    <text evidence="7">The sequence shown here is derived from an EMBL/GenBank/DDBJ whole genome shotgun (WGS) entry which is preliminary data.</text>
</comment>
<evidence type="ECO:0000256" key="3">
    <source>
        <dbReference type="ARBA" id="ARBA00023002"/>
    </source>
</evidence>
<dbReference type="GO" id="GO:0020037">
    <property type="term" value="F:heme binding"/>
    <property type="evidence" value="ECO:0007669"/>
    <property type="project" value="InterPro"/>
</dbReference>
<evidence type="ECO:0000256" key="4">
    <source>
        <dbReference type="ARBA" id="ARBA00023004"/>
    </source>
</evidence>
<accession>A0A9P5S276</accession>
<evidence type="ECO:0000313" key="8">
    <source>
        <dbReference type="Proteomes" id="UP000748756"/>
    </source>
</evidence>
<dbReference type="GO" id="GO:0005506">
    <property type="term" value="F:iron ion binding"/>
    <property type="evidence" value="ECO:0007669"/>
    <property type="project" value="InterPro"/>
</dbReference>
<evidence type="ECO:0000256" key="6">
    <source>
        <dbReference type="RuleBase" id="RU000461"/>
    </source>
</evidence>
<dbReference type="Gene3D" id="1.10.630.10">
    <property type="entry name" value="Cytochrome P450"/>
    <property type="match status" value="1"/>
</dbReference>
<dbReference type="Pfam" id="PF00067">
    <property type="entry name" value="p450"/>
    <property type="match status" value="1"/>
</dbReference>
<dbReference type="GO" id="GO:0006629">
    <property type="term" value="P:lipid metabolic process"/>
    <property type="evidence" value="ECO:0007669"/>
    <property type="project" value="UniProtKB-ARBA"/>
</dbReference>
<gene>
    <name evidence="7" type="ORF">BG015_006693</name>
</gene>
<keyword evidence="5 6" id="KW-0349">Heme</keyword>
<keyword evidence="4 5" id="KW-0408">Iron</keyword>
<dbReference type="GO" id="GO:0016705">
    <property type="term" value="F:oxidoreductase activity, acting on paired donors, with incorporation or reduction of molecular oxygen"/>
    <property type="evidence" value="ECO:0007669"/>
    <property type="project" value="InterPro"/>
</dbReference>
<dbReference type="InterPro" id="IPR001128">
    <property type="entry name" value="Cyt_P450"/>
</dbReference>
<evidence type="ECO:0000313" key="7">
    <source>
        <dbReference type="EMBL" id="KAF9151432.1"/>
    </source>
</evidence>
<dbReference type="EMBL" id="JAAAUQ010000323">
    <property type="protein sequence ID" value="KAF9151432.1"/>
    <property type="molecule type" value="Genomic_DNA"/>
</dbReference>
<keyword evidence="3 6" id="KW-0560">Oxidoreductase</keyword>
<evidence type="ECO:0000256" key="1">
    <source>
        <dbReference type="ARBA" id="ARBA00010617"/>
    </source>
</evidence>
<comment type="cofactor">
    <cofactor evidence="5">
        <name>heme</name>
        <dbReference type="ChEBI" id="CHEBI:30413"/>
    </cofactor>
</comment>
<dbReference type="InterPro" id="IPR036396">
    <property type="entry name" value="Cyt_P450_sf"/>
</dbReference>
<keyword evidence="6" id="KW-0503">Monooxygenase</keyword>
<dbReference type="PRINTS" id="PR00385">
    <property type="entry name" value="P450"/>
</dbReference>
<proteinExistence type="inferred from homology"/>
<evidence type="ECO:0000256" key="2">
    <source>
        <dbReference type="ARBA" id="ARBA00022723"/>
    </source>
</evidence>
<dbReference type="InterPro" id="IPR017972">
    <property type="entry name" value="Cyt_P450_CS"/>
</dbReference>
<dbReference type="PROSITE" id="PS00086">
    <property type="entry name" value="CYTOCHROME_P450"/>
    <property type="match status" value="1"/>
</dbReference>
<dbReference type="OrthoDB" id="1470350at2759"/>
<dbReference type="AlphaFoldDB" id="A0A9P5S276"/>
<keyword evidence="8" id="KW-1185">Reference proteome</keyword>
<dbReference type="Proteomes" id="UP000748756">
    <property type="component" value="Unassembled WGS sequence"/>
</dbReference>
<comment type="similarity">
    <text evidence="1 6">Belongs to the cytochrome P450 family.</text>
</comment>
<reference evidence="7" key="1">
    <citation type="journal article" date="2020" name="Fungal Divers.">
        <title>Resolving the Mortierellaceae phylogeny through synthesis of multi-gene phylogenetics and phylogenomics.</title>
        <authorList>
            <person name="Vandepol N."/>
            <person name="Liber J."/>
            <person name="Desiro A."/>
            <person name="Na H."/>
            <person name="Kennedy M."/>
            <person name="Barry K."/>
            <person name="Grigoriev I.V."/>
            <person name="Miller A.N."/>
            <person name="O'Donnell K."/>
            <person name="Stajich J.E."/>
            <person name="Bonito G."/>
        </authorList>
    </citation>
    <scope>NUCLEOTIDE SEQUENCE</scope>
    <source>
        <strain evidence="7">NRRL 6426</strain>
    </source>
</reference>
<dbReference type="PANTHER" id="PTHR24296">
    <property type="entry name" value="CYTOCHROME P450"/>
    <property type="match status" value="1"/>
</dbReference>
<dbReference type="InterPro" id="IPR002401">
    <property type="entry name" value="Cyt_P450_E_grp-I"/>
</dbReference>
<dbReference type="SUPFAM" id="SSF48264">
    <property type="entry name" value="Cytochrome P450"/>
    <property type="match status" value="1"/>
</dbReference>
<evidence type="ECO:0000256" key="5">
    <source>
        <dbReference type="PIRSR" id="PIRSR602401-1"/>
    </source>
</evidence>
<organism evidence="7 8">
    <name type="scientific">Linnemannia schmuckeri</name>
    <dbReference type="NCBI Taxonomy" id="64567"/>
    <lineage>
        <taxon>Eukaryota</taxon>
        <taxon>Fungi</taxon>
        <taxon>Fungi incertae sedis</taxon>
        <taxon>Mucoromycota</taxon>
        <taxon>Mortierellomycotina</taxon>
        <taxon>Mortierellomycetes</taxon>
        <taxon>Mortierellales</taxon>
        <taxon>Mortierellaceae</taxon>
        <taxon>Linnemannia</taxon>
    </lineage>
</organism>
<keyword evidence="2 5" id="KW-0479">Metal-binding</keyword>
<evidence type="ECO:0008006" key="9">
    <source>
        <dbReference type="Google" id="ProtNLM"/>
    </source>
</evidence>
<feature type="binding site" description="axial binding residue" evidence="5">
    <location>
        <position position="454"/>
    </location>
    <ligand>
        <name>heme</name>
        <dbReference type="ChEBI" id="CHEBI:30413"/>
    </ligand>
    <ligandPart>
        <name>Fe</name>
        <dbReference type="ChEBI" id="CHEBI:18248"/>
    </ligandPart>
</feature>
<name>A0A9P5S276_9FUNG</name>